<dbReference type="InterPro" id="IPR003439">
    <property type="entry name" value="ABC_transporter-like_ATP-bd"/>
</dbReference>
<dbReference type="EMBL" id="CP002844">
    <property type="protein sequence ID" value="AEI57606.1"/>
    <property type="molecule type" value="Genomic_DNA"/>
</dbReference>
<accession>F8DKY7</accession>
<evidence type="ECO:0000256" key="3">
    <source>
        <dbReference type="ARBA" id="ARBA00022741"/>
    </source>
</evidence>
<evidence type="ECO:0000256" key="1">
    <source>
        <dbReference type="ARBA" id="ARBA00005417"/>
    </source>
</evidence>
<dbReference type="InterPro" id="IPR027417">
    <property type="entry name" value="P-loop_NTPase"/>
</dbReference>
<dbReference type="GO" id="GO:0016887">
    <property type="term" value="F:ATP hydrolysis activity"/>
    <property type="evidence" value="ECO:0007669"/>
    <property type="project" value="InterPro"/>
</dbReference>
<comment type="similarity">
    <text evidence="1">Belongs to the ABC transporter superfamily.</text>
</comment>
<dbReference type="SMART" id="SM00382">
    <property type="entry name" value="AAA"/>
    <property type="match status" value="1"/>
</dbReference>
<sequence>MGMTICSGCSSNTKHCLAFNKRRIKKIMAVVSVDDLTIAYGNHTVIDHLSFSINEGDFLVVVGENGVGKTTLVRSMLGFLKPKSGTITIPQSTRLGYVPQFRNIDEEYPLSIRDFVALNTKPRLLPWLTKSERNRVERMIRENNLTKIAERPLGLASGGEKQRAYLAQALLPNPNLLILDESTASLDNEMKYELLDLVTRFQQNGLSVMFITHDWDLAKQYGTRFLYLSPGSYSTGPINELPSPVKGDKK</sequence>
<dbReference type="Pfam" id="PF00005">
    <property type="entry name" value="ABC_tran"/>
    <property type="match status" value="1"/>
</dbReference>
<evidence type="ECO:0000259" key="5">
    <source>
        <dbReference type="PROSITE" id="PS50893"/>
    </source>
</evidence>
<proteinExistence type="inferred from homology"/>
<dbReference type="PANTHER" id="PTHR42734:SF17">
    <property type="entry name" value="METAL TRANSPORT SYSTEM ATP-BINDING PROTEIN TM_0124-RELATED"/>
    <property type="match status" value="1"/>
</dbReference>
<keyword evidence="2" id="KW-0813">Transport</keyword>
<dbReference type="InterPro" id="IPR003593">
    <property type="entry name" value="AAA+_ATPase"/>
</dbReference>
<dbReference type="KEGG" id="lru:HMPREF0538_21396"/>
<evidence type="ECO:0000256" key="2">
    <source>
        <dbReference type="ARBA" id="ARBA00022448"/>
    </source>
</evidence>
<organism evidence="6 7">
    <name type="scientific">Limosilactobacillus reuteri (strain ATCC 55730 / SD2112)</name>
    <name type="common">Lactobacillus reuteri</name>
    <dbReference type="NCBI Taxonomy" id="491077"/>
    <lineage>
        <taxon>Bacteria</taxon>
        <taxon>Bacillati</taxon>
        <taxon>Bacillota</taxon>
        <taxon>Bacilli</taxon>
        <taxon>Lactobacillales</taxon>
        <taxon>Lactobacillaceae</taxon>
        <taxon>Limosilactobacillus</taxon>
    </lineage>
</organism>
<protein>
    <submittedName>
        <fullName evidence="6">ABC transporter, ATP-binding protein</fullName>
    </submittedName>
</protein>
<dbReference type="GO" id="GO:0005524">
    <property type="term" value="F:ATP binding"/>
    <property type="evidence" value="ECO:0007669"/>
    <property type="project" value="UniProtKB-KW"/>
</dbReference>
<name>F8DKY7_LIMRS</name>
<dbReference type="PANTHER" id="PTHR42734">
    <property type="entry name" value="METAL TRANSPORT SYSTEM ATP-BINDING PROTEIN TM_0124-RELATED"/>
    <property type="match status" value="1"/>
</dbReference>
<dbReference type="AlphaFoldDB" id="F8DKY7"/>
<dbReference type="PROSITE" id="PS50893">
    <property type="entry name" value="ABC_TRANSPORTER_2"/>
    <property type="match status" value="1"/>
</dbReference>
<keyword evidence="3" id="KW-0547">Nucleotide-binding</keyword>
<dbReference type="SUPFAM" id="SSF52540">
    <property type="entry name" value="P-loop containing nucleoside triphosphate hydrolases"/>
    <property type="match status" value="1"/>
</dbReference>
<gene>
    <name evidence="6" type="ordered locus">HMPREF0538_21396</name>
</gene>
<evidence type="ECO:0000313" key="7">
    <source>
        <dbReference type="Proteomes" id="UP000001924"/>
    </source>
</evidence>
<evidence type="ECO:0000313" key="6">
    <source>
        <dbReference type="EMBL" id="AEI57606.1"/>
    </source>
</evidence>
<reference evidence="7" key="1">
    <citation type="submission" date="2011-06" db="EMBL/GenBank/DDBJ databases">
        <title>The complete genome of Lactobacillus reuteri ATCC 55730 / SD2112.</title>
        <authorList>
            <person name="Muzny D."/>
            <person name="Qin X."/>
            <person name="Buhay C."/>
            <person name="Dugan-Rocha S."/>
            <person name="Ding Y."/>
            <person name="Chen G."/>
            <person name="Hawes A."/>
            <person name="Holder M."/>
            <person name="Jhangiani S."/>
            <person name="Johnson A."/>
            <person name="Khan Z."/>
            <person name="Li Z."/>
            <person name="Liu W."/>
            <person name="Liu X."/>
            <person name="Perez L."/>
            <person name="Shen H."/>
            <person name="Wang Q."/>
            <person name="Watt J."/>
            <person name="Xi L."/>
            <person name="Xin Y."/>
            <person name="Zhou J."/>
            <person name="Deng J."/>
            <person name="Jiang H."/>
            <person name="Liu Y."/>
            <person name="Qu J."/>
            <person name="Song X.-Z."/>
            <person name="Zhang L."/>
            <person name="Villasana D."/>
            <person name="Johnson A."/>
            <person name="Liu J."/>
            <person name="Liyanage D."/>
            <person name="Lorensuhewa L."/>
            <person name="Robinson T."/>
            <person name="Song A."/>
            <person name="Song B.-B."/>
            <person name="Dinh H."/>
            <person name="Thornton R."/>
            <person name="Coyle M."/>
            <person name="Francisco L."/>
            <person name="Jackson L."/>
            <person name="Javaid M."/>
            <person name="Korchina V."/>
            <person name="Kovar C."/>
            <person name="Mata R."/>
            <person name="Mathew T."/>
            <person name="Ngo R."/>
            <person name="Nguyen L."/>
            <person name="Nguyen N."/>
            <person name="Okwuonu G."/>
            <person name="Ongeri F."/>
            <person name="Pham C."/>
            <person name="Simmons D."/>
            <person name="Wilczek-Boney K."/>
            <person name="Hale W."/>
            <person name="Jakkamsetti A."/>
            <person name="Pham P."/>
            <person name="Ruth R."/>
            <person name="San Lucas F."/>
            <person name="Warren J."/>
            <person name="Zhang J."/>
            <person name="Zhao Z."/>
            <person name="Zhou C."/>
            <person name="Zhu D."/>
            <person name="Lee S."/>
            <person name="Bess C."/>
            <person name="Blankenburg K."/>
            <person name="Forbes L."/>
            <person name="Fu Q."/>
            <person name="Gubbala S."/>
            <person name="Hirani K."/>
            <person name="Jayaseelan J.C."/>
            <person name="Lara F."/>
            <person name="Munidasa M."/>
            <person name="Palculict T."/>
            <person name="Patil S."/>
            <person name="Pu L.-L."/>
            <person name="Saada N."/>
            <person name="Tang L."/>
            <person name="Weissenberger G."/>
            <person name="Zhu Y."/>
            <person name="Hemphill L."/>
            <person name="Shang Y."/>
            <person name="Youmans B."/>
            <person name="Ayvaz T."/>
            <person name="Ross M."/>
            <person name="Santibanez J."/>
            <person name="Aqrawi P."/>
            <person name="Gross S."/>
            <person name="Joshi V."/>
            <person name="Fowler G."/>
            <person name="Nazareth L."/>
            <person name="Reid J."/>
            <person name="Worley K."/>
            <person name="Petrosino J."/>
            <person name="Highlander S."/>
            <person name="Gibbs R."/>
        </authorList>
    </citation>
    <scope>NUCLEOTIDE SEQUENCE [LARGE SCALE GENOMIC DNA]</scope>
    <source>
        <strain evidence="7">ATCC 55730 / SD2112</strain>
    </source>
</reference>
<dbReference type="Gene3D" id="3.40.50.300">
    <property type="entry name" value="P-loop containing nucleotide triphosphate hydrolases"/>
    <property type="match status" value="1"/>
</dbReference>
<dbReference type="Proteomes" id="UP000001924">
    <property type="component" value="Chromosome"/>
</dbReference>
<keyword evidence="4 6" id="KW-0067">ATP-binding</keyword>
<dbReference type="InterPro" id="IPR050153">
    <property type="entry name" value="Metal_Ion_Import_ABC"/>
</dbReference>
<dbReference type="HOGENOM" id="CLU_000604_1_11_9"/>
<feature type="domain" description="ABC transporter" evidence="5">
    <location>
        <begin position="31"/>
        <end position="250"/>
    </location>
</feature>
<evidence type="ECO:0000256" key="4">
    <source>
        <dbReference type="ARBA" id="ARBA00022840"/>
    </source>
</evidence>